<name>A0AAD5T260_9FUNG</name>
<keyword evidence="14 16" id="KW-0012">Acyltransferase</keyword>
<comment type="subcellular location">
    <subcellularLocation>
        <location evidence="1 16">Endoplasmic reticulum membrane</location>
        <topology evidence="1 16">Multi-pass membrane protein</topology>
    </subcellularLocation>
</comment>
<keyword evidence="12 16" id="KW-0443">Lipid metabolism</keyword>
<dbReference type="EMBL" id="JADGJH010000775">
    <property type="protein sequence ID" value="KAJ3122889.1"/>
    <property type="molecule type" value="Genomic_DNA"/>
</dbReference>
<evidence type="ECO:0000256" key="11">
    <source>
        <dbReference type="ARBA" id="ARBA00022989"/>
    </source>
</evidence>
<evidence type="ECO:0000256" key="8">
    <source>
        <dbReference type="ARBA" id="ARBA00022692"/>
    </source>
</evidence>
<accession>A0AAD5T260</accession>
<evidence type="ECO:0000256" key="12">
    <source>
        <dbReference type="ARBA" id="ARBA00023098"/>
    </source>
</evidence>
<protein>
    <recommendedName>
        <fullName evidence="5 16">Diacylglycerol O-acyltransferase</fullName>
        <ecNumber evidence="5 16">2.3.1.20</ecNumber>
    </recommendedName>
</protein>
<dbReference type="PANTHER" id="PTHR12317:SF0">
    <property type="entry name" value="ACYLTRANSFERASE"/>
    <property type="match status" value="1"/>
</dbReference>
<gene>
    <name evidence="17" type="primary">MOGAT1</name>
    <name evidence="17" type="ORF">HK100_011801</name>
</gene>
<evidence type="ECO:0000313" key="18">
    <source>
        <dbReference type="Proteomes" id="UP001211907"/>
    </source>
</evidence>
<evidence type="ECO:0000256" key="13">
    <source>
        <dbReference type="ARBA" id="ARBA00023136"/>
    </source>
</evidence>
<evidence type="ECO:0000256" key="9">
    <source>
        <dbReference type="ARBA" id="ARBA00022798"/>
    </source>
</evidence>
<proteinExistence type="inferred from homology"/>
<evidence type="ECO:0000256" key="4">
    <source>
        <dbReference type="ARBA" id="ARBA00005420"/>
    </source>
</evidence>
<keyword evidence="6 16" id="KW-0444">Lipid biosynthesis</keyword>
<organism evidence="17 18">
    <name type="scientific">Physocladia obscura</name>
    <dbReference type="NCBI Taxonomy" id="109957"/>
    <lineage>
        <taxon>Eukaryota</taxon>
        <taxon>Fungi</taxon>
        <taxon>Fungi incertae sedis</taxon>
        <taxon>Chytridiomycota</taxon>
        <taxon>Chytridiomycota incertae sedis</taxon>
        <taxon>Chytridiomycetes</taxon>
        <taxon>Chytridiales</taxon>
        <taxon>Chytriomycetaceae</taxon>
        <taxon>Physocladia</taxon>
    </lineage>
</organism>
<keyword evidence="10 16" id="KW-0256">Endoplasmic reticulum</keyword>
<keyword evidence="13 16" id="KW-0472">Membrane</keyword>
<dbReference type="GO" id="GO:0019432">
    <property type="term" value="P:triglyceride biosynthetic process"/>
    <property type="evidence" value="ECO:0007669"/>
    <property type="project" value="UniProtKB-UniRule"/>
</dbReference>
<keyword evidence="9" id="KW-0319">Glycerol metabolism</keyword>
<keyword evidence="18" id="KW-1185">Reference proteome</keyword>
<dbReference type="Pfam" id="PF03982">
    <property type="entry name" value="DAGAT"/>
    <property type="match status" value="1"/>
</dbReference>
<dbReference type="Proteomes" id="UP001211907">
    <property type="component" value="Unassembled WGS sequence"/>
</dbReference>
<keyword evidence="7" id="KW-0808">Transferase</keyword>
<comment type="pathway">
    <text evidence="3">Lipid metabolism.</text>
</comment>
<evidence type="ECO:0000256" key="5">
    <source>
        <dbReference type="ARBA" id="ARBA00013244"/>
    </source>
</evidence>
<evidence type="ECO:0000256" key="7">
    <source>
        <dbReference type="ARBA" id="ARBA00022679"/>
    </source>
</evidence>
<evidence type="ECO:0000256" key="6">
    <source>
        <dbReference type="ARBA" id="ARBA00022516"/>
    </source>
</evidence>
<comment type="function">
    <text evidence="16">Catalyzes the terminal and only committed step in triacylglycerol synthesis by using diacylglycerol and fatty acyl CoA as substrates.</text>
</comment>
<evidence type="ECO:0000313" key="17">
    <source>
        <dbReference type="EMBL" id="KAJ3122889.1"/>
    </source>
</evidence>
<comment type="similarity">
    <text evidence="4 16">Belongs to the diacylglycerol acyltransferase family.</text>
</comment>
<dbReference type="InterPro" id="IPR007130">
    <property type="entry name" value="DAGAT"/>
</dbReference>
<evidence type="ECO:0000256" key="16">
    <source>
        <dbReference type="RuleBase" id="RU367023"/>
    </source>
</evidence>
<comment type="catalytic activity">
    <reaction evidence="15 16">
        <text>an acyl-CoA + a 1,2-diacyl-sn-glycerol = a triacyl-sn-glycerol + CoA</text>
        <dbReference type="Rhea" id="RHEA:10868"/>
        <dbReference type="ChEBI" id="CHEBI:17815"/>
        <dbReference type="ChEBI" id="CHEBI:57287"/>
        <dbReference type="ChEBI" id="CHEBI:58342"/>
        <dbReference type="ChEBI" id="CHEBI:64615"/>
        <dbReference type="EC" id="2.3.1.20"/>
    </reaction>
</comment>
<dbReference type="AlphaFoldDB" id="A0AAD5T260"/>
<dbReference type="GO" id="GO:0005789">
    <property type="term" value="C:endoplasmic reticulum membrane"/>
    <property type="evidence" value="ECO:0007669"/>
    <property type="project" value="UniProtKB-SubCell"/>
</dbReference>
<keyword evidence="8 16" id="KW-0812">Transmembrane</keyword>
<feature type="transmembrane region" description="Helical" evidence="16">
    <location>
        <begin position="20"/>
        <end position="38"/>
    </location>
</feature>
<dbReference type="GO" id="GO:0006071">
    <property type="term" value="P:glycerol metabolic process"/>
    <property type="evidence" value="ECO:0007669"/>
    <property type="project" value="UniProtKB-UniRule"/>
</dbReference>
<comment type="pathway">
    <text evidence="2 16">Glycerolipid metabolism; triacylglycerol biosynthesis.</text>
</comment>
<evidence type="ECO:0000256" key="15">
    <source>
        <dbReference type="ARBA" id="ARBA00048109"/>
    </source>
</evidence>
<dbReference type="CDD" id="cd07987">
    <property type="entry name" value="LPLAT_MGAT-like"/>
    <property type="match status" value="1"/>
</dbReference>
<keyword evidence="11 16" id="KW-1133">Transmembrane helix</keyword>
<evidence type="ECO:0000256" key="3">
    <source>
        <dbReference type="ARBA" id="ARBA00005189"/>
    </source>
</evidence>
<dbReference type="GO" id="GO:0004144">
    <property type="term" value="F:diacylglycerol O-acyltransferase activity"/>
    <property type="evidence" value="ECO:0007669"/>
    <property type="project" value="UniProtKB-UniRule"/>
</dbReference>
<reference evidence="17" key="1">
    <citation type="submission" date="2020-05" db="EMBL/GenBank/DDBJ databases">
        <title>Phylogenomic resolution of chytrid fungi.</title>
        <authorList>
            <person name="Stajich J.E."/>
            <person name="Amses K."/>
            <person name="Simmons R."/>
            <person name="Seto K."/>
            <person name="Myers J."/>
            <person name="Bonds A."/>
            <person name="Quandt C.A."/>
            <person name="Barry K."/>
            <person name="Liu P."/>
            <person name="Grigoriev I."/>
            <person name="Longcore J.E."/>
            <person name="James T.Y."/>
        </authorList>
    </citation>
    <scope>NUCLEOTIDE SEQUENCE</scope>
    <source>
        <strain evidence="17">JEL0513</strain>
    </source>
</reference>
<evidence type="ECO:0000256" key="10">
    <source>
        <dbReference type="ARBA" id="ARBA00022824"/>
    </source>
</evidence>
<evidence type="ECO:0000256" key="2">
    <source>
        <dbReference type="ARBA" id="ARBA00004771"/>
    </source>
</evidence>
<dbReference type="PANTHER" id="PTHR12317">
    <property type="entry name" value="DIACYLGLYCEROL O-ACYLTRANSFERASE"/>
    <property type="match status" value="1"/>
</dbReference>
<evidence type="ECO:0000256" key="1">
    <source>
        <dbReference type="ARBA" id="ARBA00004477"/>
    </source>
</evidence>
<dbReference type="EC" id="2.3.1.20" evidence="5 16"/>
<sequence length="352" mass="39651">MRGDETIVPPLTHKFDKETPLQIAVVTYWVLNAVVLIVGTPLLALLLLAIVPELVAPLLVVYAMWAFGVESDIHNKGGWGRDSWGLGLWFSKSPVWNHFRNYFRAHLVKTADLPDDKNFIFAVHPHGVYLLGIFANITGNRPVFYKTFGSHLRLRLATLPINFRLPGWREFFLSLGGIGVDKKSLEYVLTEKSKSDPSKAAGNISLLVVGGADEFTLMEPNTMDLVLNKRKGFVKLALTTGASLVPVISFGENETWKQSDSKWFKNVNAFTKKFAHFVLPALEGRFGVPIIPFAAQLVTVVGKPIDVEQIANPTEEQIDALHSRYIKELVELYETYKEDFFKDRIRDLRLVQ</sequence>
<feature type="transmembrane region" description="Helical" evidence="16">
    <location>
        <begin position="45"/>
        <end position="67"/>
    </location>
</feature>
<evidence type="ECO:0000256" key="14">
    <source>
        <dbReference type="ARBA" id="ARBA00023315"/>
    </source>
</evidence>
<comment type="caution">
    <text evidence="17">The sequence shown here is derived from an EMBL/GenBank/DDBJ whole genome shotgun (WGS) entry which is preliminary data.</text>
</comment>